<dbReference type="PANTHER" id="PTHR30160">
    <property type="entry name" value="TETRAACYLDISACCHARIDE 4'-KINASE-RELATED"/>
    <property type="match status" value="1"/>
</dbReference>
<reference evidence="5" key="1">
    <citation type="journal article" date="2019" name="Int. J. Syst. Evol. Microbiol.">
        <title>The Global Catalogue of Microorganisms (GCM) 10K type strain sequencing project: providing services to taxonomists for standard genome sequencing and annotation.</title>
        <authorList>
            <consortium name="The Broad Institute Genomics Platform"/>
            <consortium name="The Broad Institute Genome Sequencing Center for Infectious Disease"/>
            <person name="Wu L."/>
            <person name="Ma J."/>
        </authorList>
    </citation>
    <scope>NUCLEOTIDE SEQUENCE [LARGE SCALE GENOMIC DNA]</scope>
    <source>
        <strain evidence="5">CGMCC 1.7064</strain>
    </source>
</reference>
<protein>
    <recommendedName>
        <fullName evidence="6">Glycosyltransferase family 9 protein</fullName>
    </recommendedName>
</protein>
<dbReference type="Gene3D" id="3.40.50.2000">
    <property type="entry name" value="Glycogen Phosphorylase B"/>
    <property type="match status" value="2"/>
</dbReference>
<proteinExistence type="predicted"/>
<dbReference type="EMBL" id="BMLQ01000008">
    <property type="protein sequence ID" value="GGO48141.1"/>
    <property type="molecule type" value="Genomic_DNA"/>
</dbReference>
<evidence type="ECO:0000313" key="5">
    <source>
        <dbReference type="Proteomes" id="UP000642509"/>
    </source>
</evidence>
<keyword evidence="5" id="KW-1185">Reference proteome</keyword>
<dbReference type="Proteomes" id="UP000642509">
    <property type="component" value="Unassembled WGS sequence"/>
</dbReference>
<dbReference type="CDD" id="cd03789">
    <property type="entry name" value="GT9_LPS_heptosyltransferase"/>
    <property type="match status" value="1"/>
</dbReference>
<dbReference type="RefSeq" id="WP_188806680.1">
    <property type="nucleotide sequence ID" value="NZ_BAAAOU010000007.1"/>
</dbReference>
<comment type="caution">
    <text evidence="4">The sequence shown here is derived from an EMBL/GenBank/DDBJ whole genome shotgun (WGS) entry which is preliminary data.</text>
</comment>
<evidence type="ECO:0000256" key="3">
    <source>
        <dbReference type="SAM" id="MobiDB-lite"/>
    </source>
</evidence>
<sequence length="376" mass="39302">MPTDIPEPYTAAWLAASRQGGVPSLAASRQGGVPSAPGEPAVPAGGTPVTPGPEDVLVLRALGLGDALTGVAALRGIRRRYPDRRLVLAGPAVTGQLLRDLGFVDEVLPLPGLVPLPECRPGSVAVNLHGRGPASHRLLQQARPARLIAYAAPEAGHAGPDWRADEHEVDRWCRVVRQAGGECSREDLRLRPRAAADAERRHRDGTGPILVHPGAASASRHWPVERWRQVTAALAADGHRVLVTGSAAEAGLGHAVSTGLAGVEDHTGGQGLSELSAMVRDAALVVSADTGVAHLATGWCVPSVVLFGPVPPARWGPAIDPDLHTVLWHGDPDAGAWGDPHGDTLDALLEKVSVTEVLEAARTHLHTDPVQREDPS</sequence>
<organism evidence="4 5">
    <name type="scientific">Citricoccus zhacaiensis</name>
    <dbReference type="NCBI Taxonomy" id="489142"/>
    <lineage>
        <taxon>Bacteria</taxon>
        <taxon>Bacillati</taxon>
        <taxon>Actinomycetota</taxon>
        <taxon>Actinomycetes</taxon>
        <taxon>Micrococcales</taxon>
        <taxon>Micrococcaceae</taxon>
        <taxon>Citricoccus</taxon>
    </lineage>
</organism>
<dbReference type="InterPro" id="IPR051199">
    <property type="entry name" value="LPS_LOS_Heptosyltrfase"/>
</dbReference>
<feature type="region of interest" description="Disordered" evidence="3">
    <location>
        <begin position="24"/>
        <end position="49"/>
    </location>
</feature>
<accession>A0ABQ2M8I6</accession>
<gene>
    <name evidence="4" type="ORF">GCM10010977_27040</name>
</gene>
<evidence type="ECO:0008006" key="6">
    <source>
        <dbReference type="Google" id="ProtNLM"/>
    </source>
</evidence>
<name>A0ABQ2M8I6_9MICC</name>
<evidence type="ECO:0000256" key="2">
    <source>
        <dbReference type="ARBA" id="ARBA00022679"/>
    </source>
</evidence>
<keyword evidence="1" id="KW-0328">Glycosyltransferase</keyword>
<dbReference type="SUPFAM" id="SSF53756">
    <property type="entry name" value="UDP-Glycosyltransferase/glycogen phosphorylase"/>
    <property type="match status" value="1"/>
</dbReference>
<dbReference type="PANTHER" id="PTHR30160:SF1">
    <property type="entry name" value="LIPOPOLYSACCHARIDE 1,2-N-ACETYLGLUCOSAMINETRANSFERASE-RELATED"/>
    <property type="match status" value="1"/>
</dbReference>
<dbReference type="InterPro" id="IPR002201">
    <property type="entry name" value="Glyco_trans_9"/>
</dbReference>
<dbReference type="Pfam" id="PF01075">
    <property type="entry name" value="Glyco_transf_9"/>
    <property type="match status" value="1"/>
</dbReference>
<evidence type="ECO:0000313" key="4">
    <source>
        <dbReference type="EMBL" id="GGO48141.1"/>
    </source>
</evidence>
<evidence type="ECO:0000256" key="1">
    <source>
        <dbReference type="ARBA" id="ARBA00022676"/>
    </source>
</evidence>
<keyword evidence="2" id="KW-0808">Transferase</keyword>